<feature type="signal peptide" evidence="1">
    <location>
        <begin position="1"/>
        <end position="26"/>
    </location>
</feature>
<dbReference type="InterPro" id="IPR046603">
    <property type="entry name" value="DUF6662"/>
</dbReference>
<organism evidence="2 3">
    <name type="scientific">Polynucleobacter asymbioticus</name>
    <dbReference type="NCBI Taxonomy" id="576611"/>
    <lineage>
        <taxon>Bacteria</taxon>
        <taxon>Pseudomonadati</taxon>
        <taxon>Pseudomonadota</taxon>
        <taxon>Betaproteobacteria</taxon>
        <taxon>Burkholderiales</taxon>
        <taxon>Burkholderiaceae</taxon>
        <taxon>Polynucleobacter</taxon>
    </lineage>
</organism>
<evidence type="ECO:0000313" key="3">
    <source>
        <dbReference type="Proteomes" id="UP000182060"/>
    </source>
</evidence>
<evidence type="ECO:0000313" key="2">
    <source>
        <dbReference type="EMBL" id="APC01750.1"/>
    </source>
</evidence>
<gene>
    <name evidence="2" type="ORF">AOC25_09030</name>
</gene>
<dbReference type="Proteomes" id="UP000182060">
    <property type="component" value="Chromosome"/>
</dbReference>
<protein>
    <recommendedName>
        <fullName evidence="4">Lipoprotein</fullName>
    </recommendedName>
</protein>
<evidence type="ECO:0000256" key="1">
    <source>
        <dbReference type="SAM" id="SignalP"/>
    </source>
</evidence>
<dbReference type="AlphaFoldDB" id="A0AAC9NGY3"/>
<sequence length="305" mass="33700">MKFTVKKLALFTLLLATALHYSLASAGEGNFGWIYTLDLQPKGKVEFEERLQMNNGQAAGSYQTWYSRTELEYGVTDDFQIAGYLNAYKVNAKNNYLNPDVCGDNTPCTAGSGVPQSVTDSGASSYSKTGLDGGSIEAIYRITDPITSPVGVGVYFEPTLGRNANALEYRLLLQSNFIDDRLILAANVIAEQEQLKSNGFLLQESMLDLLVGASYRFMPKLSAGVEARFHNDFYGYMWQSPTQNAIFVGPNIHYAEKDWWVTAAWRAQLSGGTCHNTGAGDCWGNKVWDSHTQNEFIVKVGFPLN</sequence>
<dbReference type="EMBL" id="CP015017">
    <property type="protein sequence ID" value="APC01750.1"/>
    <property type="molecule type" value="Genomic_DNA"/>
</dbReference>
<accession>A0AAC9NGY3</accession>
<proteinExistence type="predicted"/>
<dbReference type="Pfam" id="PF20367">
    <property type="entry name" value="DUF6662"/>
    <property type="match status" value="1"/>
</dbReference>
<name>A0AAC9NGY3_9BURK</name>
<feature type="chain" id="PRO_5042102272" description="Lipoprotein" evidence="1">
    <location>
        <begin position="27"/>
        <end position="305"/>
    </location>
</feature>
<dbReference type="RefSeq" id="WP_071539614.1">
    <property type="nucleotide sequence ID" value="NZ_CP015016.1"/>
</dbReference>
<keyword evidence="1" id="KW-0732">Signal</keyword>
<reference evidence="2" key="1">
    <citation type="journal article" date="2017" name="Appl. Environ. Microbiol.">
        <title>Microdiversification of a pelagic Polynucleobacter species is mainly driven by acquisition of genomic islands from a partially interspecific gene pool.</title>
        <authorList>
            <person name="Hoetzinger M."/>
            <person name="Hahn M.W."/>
            <person name="Jezberova J."/>
            <person name="Schmidt J."/>
            <person name="Koll U."/>
        </authorList>
    </citation>
    <scope>NUCLEOTIDE SEQUENCE</scope>
    <source>
        <strain evidence="2">MWH-RechtKol4</strain>
    </source>
</reference>
<evidence type="ECO:0008006" key="4">
    <source>
        <dbReference type="Google" id="ProtNLM"/>
    </source>
</evidence>